<dbReference type="KEGG" id="vg:24638732"/>
<organism evidence="1 2">
    <name type="scientific">Delftia phage RG-2014</name>
    <dbReference type="NCBI Taxonomy" id="1563661"/>
    <lineage>
        <taxon>Viruses</taxon>
        <taxon>Duplodnaviria</taxon>
        <taxon>Heunggongvirae</taxon>
        <taxon>Uroviricota</taxon>
        <taxon>Caudoviricetes</taxon>
        <taxon>Schitoviridae</taxon>
        <taxon>Dendoorenvirus</taxon>
        <taxon>Dendoorenvirus RG2014</taxon>
    </lineage>
</organism>
<name>A0A097PBD6_9CAUD</name>
<dbReference type="EMBL" id="KM879221">
    <property type="protein sequence ID" value="AIU44301.1"/>
    <property type="molecule type" value="Genomic_DNA"/>
</dbReference>
<dbReference type="Pfam" id="PF25682">
    <property type="entry name" value="Phage_VG64"/>
    <property type="match status" value="1"/>
</dbReference>
<reference evidence="2" key="1">
    <citation type="submission" date="2014-10" db="EMBL/GenBank/DDBJ databases">
        <title>Draft genome sequence of lytic bacteriophage specific to a multidrug resistant bacterium Delftia tsuruhatensis ARB-1.</title>
        <authorList>
            <person name="Bhattacharjee A.S."/>
            <person name="Motlagh A.M."/>
            <person name="Goel R."/>
        </authorList>
    </citation>
    <scope>NUCLEOTIDE SEQUENCE [LARGE SCALE GENOMIC DNA]</scope>
</reference>
<accession>A0A097PBD6</accession>
<keyword evidence="2" id="KW-1185">Reference proteome</keyword>
<dbReference type="InterPro" id="IPR058243">
    <property type="entry name" value="Phage_VG64"/>
</dbReference>
<evidence type="ECO:0008006" key="3">
    <source>
        <dbReference type="Google" id="ProtNLM"/>
    </source>
</evidence>
<dbReference type="PROSITE" id="PS51257">
    <property type="entry name" value="PROKAR_LIPOPROTEIN"/>
    <property type="match status" value="1"/>
</dbReference>
<proteinExistence type="predicted"/>
<evidence type="ECO:0000313" key="1">
    <source>
        <dbReference type="EMBL" id="AIU44301.1"/>
    </source>
</evidence>
<evidence type="ECO:0000313" key="2">
    <source>
        <dbReference type="Proteomes" id="UP000030040"/>
    </source>
</evidence>
<dbReference type="GeneID" id="24638732"/>
<dbReference type="OrthoDB" id="19721at10239"/>
<gene>
    <name evidence="1" type="ORF">RG2014_047</name>
</gene>
<sequence>MKAVLLALVAALSLGACKDDATVASANLSKAADNFEINRRIVFFNGITDSYLLSIEGRCSFVVESAQKVAVTCKLGRDQYKKHTLGLSDNVSFFSEQLDSADVSVYHYRVTFKPQSIIRDIDFRGSTTDLPRNQP</sequence>
<dbReference type="RefSeq" id="YP_009148410.1">
    <property type="nucleotide sequence ID" value="NC_027348.2"/>
</dbReference>
<dbReference type="Proteomes" id="UP000030040">
    <property type="component" value="Segment"/>
</dbReference>
<protein>
    <recommendedName>
        <fullName evidence="3">Lipoprotein</fullName>
    </recommendedName>
</protein>